<evidence type="ECO:0000313" key="7">
    <source>
        <dbReference type="EMBL" id="CAL1535105.1"/>
    </source>
</evidence>
<evidence type="ECO:0000256" key="3">
    <source>
        <dbReference type="ARBA" id="ARBA00023054"/>
    </source>
</evidence>
<protein>
    <recommendedName>
        <fullName evidence="9">Syndetin</fullName>
    </recommendedName>
</protein>
<evidence type="ECO:0000256" key="2">
    <source>
        <dbReference type="ARBA" id="ARBA00022927"/>
    </source>
</evidence>
<keyword evidence="1" id="KW-0813">Transport</keyword>
<dbReference type="InterPro" id="IPR019514">
    <property type="entry name" value="Syndetin_C"/>
</dbReference>
<dbReference type="EMBL" id="CAXITT010000192">
    <property type="protein sequence ID" value="CAL1535105.1"/>
    <property type="molecule type" value="Genomic_DNA"/>
</dbReference>
<feature type="domain" description="Syndetin C-terminal" evidence="5">
    <location>
        <begin position="724"/>
        <end position="956"/>
    </location>
</feature>
<evidence type="ECO:0000259" key="5">
    <source>
        <dbReference type="Pfam" id="PF10474"/>
    </source>
</evidence>
<dbReference type="InterPro" id="IPR019515">
    <property type="entry name" value="VPS54_N"/>
</dbReference>
<dbReference type="Pfam" id="PF10474">
    <property type="entry name" value="Syndetin_C"/>
    <property type="match status" value="1"/>
</dbReference>
<dbReference type="InterPro" id="IPR040047">
    <property type="entry name" value="VPS50"/>
</dbReference>
<sequence length="964" mass="111424">MAFTQKLKSLIGGRQDSLPLPVEESVSDILTVGAGVTKSKVEKKPVNPHEEQEIIDGIEDKYYNNESFDTSLFELQKLPEQLDLEKITEDCVKLRTQLQAVSKRVSELILQNHSAYATELQRVMDLQRTLREAGAVCQSGRRQLSHARESFTIASLGLLANYRKRQQLTGLLKSLRTIKTLQRTDLRLREMMEEEDYCGAIQLCLECQKAASTFRHYKCISELSSKLQDTLEMIEEQLDVALSKTCSGFDVQHYQKVQRAYRQLGKTQTAMDQLHMHFASAIHNTAFTIILGYVELTAGSGGAVNFQKRQYTDLCKNITIETFTPCLVDLCKALWEVMKSYYKTMKWHEVHDQEYAQTESEHTGASVEATFNRRYVNQKLEYGRGRIWQDVQQKVKMFVLATNLSGFKLDEFIYVLDIINRMIEIGEEFCGSKSEGLQDSLKQQSLNYFKTHHQMRLDELRMFLENEAWEMCPVRSNFNILQLMEFRFMRKWATSQHLIPENETRKGGESYDDNSAPDGETKSYFSLYLEEGNPFDKQTEEEEKEDVFSGMGDNEDGYADSDSDSDIPDELKKDYIDEITGETHSYKHSKRRPSSRSKGHRQGPLITNTTFNVLRVMGKYLQMISILKPIAFDVISCMSQLFDYYLYTVYSFFGQDSVSVDLINPQSDRSINTRLFTTLQRIRENLVAHPNTPNHIATEKQDTTDKITAPKMSPLVKLSDASTLFGLAERVVATESLMFLAKQLEYLQPYLEELIPSNKKAFLSQFYTQTVNMACEVRKPVYSVVSRQSIIYESVLQQMGTVRWDIKEIMSQHNAYIDLLLKSFTEFQKRLADIDKRVPLPKAVTNLIWEQCVRHANRTFVEGYASTKKCSNEGRALMQLDFQQFLTKLDQIVELRPIPEREFVEAYIKAYYLPESQLEGWVHDHKEYSNRQLLALVTSVDHLGRKSRQKLISMVEEMEKARRT</sequence>
<keyword evidence="2" id="KW-0653">Protein transport</keyword>
<name>A0AAV2HNP8_LYMST</name>
<dbReference type="AlphaFoldDB" id="A0AAV2HNP8"/>
<dbReference type="Pfam" id="PF10475">
    <property type="entry name" value="Vps54_N"/>
    <property type="match status" value="1"/>
</dbReference>
<accession>A0AAV2HNP8</accession>
<feature type="domain" description="Vacuolar protein sorting-associated protein 54 N-terminal" evidence="6">
    <location>
        <begin position="55"/>
        <end position="347"/>
    </location>
</feature>
<evidence type="ECO:0008006" key="9">
    <source>
        <dbReference type="Google" id="ProtNLM"/>
    </source>
</evidence>
<feature type="region of interest" description="Disordered" evidence="4">
    <location>
        <begin position="534"/>
        <end position="569"/>
    </location>
</feature>
<dbReference type="PANTHER" id="PTHR13258:SF0">
    <property type="entry name" value="SYNDETIN"/>
    <property type="match status" value="1"/>
</dbReference>
<keyword evidence="8" id="KW-1185">Reference proteome</keyword>
<dbReference type="GO" id="GO:0000149">
    <property type="term" value="F:SNARE binding"/>
    <property type="evidence" value="ECO:0007669"/>
    <property type="project" value="TreeGrafter"/>
</dbReference>
<evidence type="ECO:0000256" key="1">
    <source>
        <dbReference type="ARBA" id="ARBA00022448"/>
    </source>
</evidence>
<evidence type="ECO:0000256" key="4">
    <source>
        <dbReference type="SAM" id="MobiDB-lite"/>
    </source>
</evidence>
<dbReference type="Proteomes" id="UP001497497">
    <property type="component" value="Unassembled WGS sequence"/>
</dbReference>
<dbReference type="PANTHER" id="PTHR13258">
    <property type="entry name" value="SYNDETIN"/>
    <property type="match status" value="1"/>
</dbReference>
<reference evidence="7 8" key="1">
    <citation type="submission" date="2024-04" db="EMBL/GenBank/DDBJ databases">
        <authorList>
            <consortium name="Genoscope - CEA"/>
            <person name="William W."/>
        </authorList>
    </citation>
    <scope>NUCLEOTIDE SEQUENCE [LARGE SCALE GENOMIC DNA]</scope>
</reference>
<evidence type="ECO:0000313" key="8">
    <source>
        <dbReference type="Proteomes" id="UP001497497"/>
    </source>
</evidence>
<feature type="compositionally biased region" description="Basic residues" evidence="4">
    <location>
        <begin position="586"/>
        <end position="601"/>
    </location>
</feature>
<gene>
    <name evidence="7" type="ORF">GSLYS_00009065001</name>
</gene>
<proteinExistence type="predicted"/>
<keyword evidence="3" id="KW-0175">Coiled coil</keyword>
<dbReference type="GO" id="GO:0042147">
    <property type="term" value="P:retrograde transport, endosome to Golgi"/>
    <property type="evidence" value="ECO:0007669"/>
    <property type="project" value="InterPro"/>
</dbReference>
<dbReference type="GO" id="GO:0005829">
    <property type="term" value="C:cytosol"/>
    <property type="evidence" value="ECO:0007669"/>
    <property type="project" value="GOC"/>
</dbReference>
<organism evidence="7 8">
    <name type="scientific">Lymnaea stagnalis</name>
    <name type="common">Great pond snail</name>
    <name type="synonym">Helix stagnalis</name>
    <dbReference type="NCBI Taxonomy" id="6523"/>
    <lineage>
        <taxon>Eukaryota</taxon>
        <taxon>Metazoa</taxon>
        <taxon>Spiralia</taxon>
        <taxon>Lophotrochozoa</taxon>
        <taxon>Mollusca</taxon>
        <taxon>Gastropoda</taxon>
        <taxon>Heterobranchia</taxon>
        <taxon>Euthyneura</taxon>
        <taxon>Panpulmonata</taxon>
        <taxon>Hygrophila</taxon>
        <taxon>Lymnaeoidea</taxon>
        <taxon>Lymnaeidae</taxon>
        <taxon>Lymnaea</taxon>
    </lineage>
</organism>
<dbReference type="GO" id="GO:0032456">
    <property type="term" value="P:endocytic recycling"/>
    <property type="evidence" value="ECO:0007669"/>
    <property type="project" value="InterPro"/>
</dbReference>
<feature type="region of interest" description="Disordered" evidence="4">
    <location>
        <begin position="582"/>
        <end position="604"/>
    </location>
</feature>
<evidence type="ECO:0000259" key="6">
    <source>
        <dbReference type="Pfam" id="PF10475"/>
    </source>
</evidence>
<dbReference type="GO" id="GO:0015031">
    <property type="term" value="P:protein transport"/>
    <property type="evidence" value="ECO:0007669"/>
    <property type="project" value="UniProtKB-KW"/>
</dbReference>
<comment type="caution">
    <text evidence="7">The sequence shown here is derived from an EMBL/GenBank/DDBJ whole genome shotgun (WGS) entry which is preliminary data.</text>
</comment>
<dbReference type="GO" id="GO:1990745">
    <property type="term" value="C:EARP complex"/>
    <property type="evidence" value="ECO:0007669"/>
    <property type="project" value="InterPro"/>
</dbReference>
<feature type="compositionally biased region" description="Acidic residues" evidence="4">
    <location>
        <begin position="553"/>
        <end position="568"/>
    </location>
</feature>